<dbReference type="PANTHER" id="PTHR42680:SF3">
    <property type="entry name" value="DCTP DEAMINASE"/>
    <property type="match status" value="1"/>
</dbReference>
<gene>
    <name evidence="4" type="ORF">ACH4GP_19045</name>
</gene>
<reference evidence="4 5" key="1">
    <citation type="submission" date="2024-10" db="EMBL/GenBank/DDBJ databases">
        <title>The Natural Products Discovery Center: Release of the First 8490 Sequenced Strains for Exploring Actinobacteria Biosynthetic Diversity.</title>
        <authorList>
            <person name="Kalkreuter E."/>
            <person name="Kautsar S.A."/>
            <person name="Yang D."/>
            <person name="Bader C.D."/>
            <person name="Teijaro C.N."/>
            <person name="Fluegel L."/>
            <person name="Davis C.M."/>
            <person name="Simpson J.R."/>
            <person name="Lauterbach L."/>
            <person name="Steele A.D."/>
            <person name="Gui C."/>
            <person name="Meng S."/>
            <person name="Li G."/>
            <person name="Viehrig K."/>
            <person name="Ye F."/>
            <person name="Su P."/>
            <person name="Kiefer A.F."/>
            <person name="Nichols A."/>
            <person name="Cepeda A.J."/>
            <person name="Yan W."/>
            <person name="Fan B."/>
            <person name="Jiang Y."/>
            <person name="Adhikari A."/>
            <person name="Zheng C.-J."/>
            <person name="Schuster L."/>
            <person name="Cowan T.M."/>
            <person name="Smanski M.J."/>
            <person name="Chevrette M.G."/>
            <person name="De Carvalho L.P.S."/>
            <person name="Shen B."/>
        </authorList>
    </citation>
    <scope>NUCLEOTIDE SEQUENCE [LARGE SCALE GENOMIC DNA]</scope>
    <source>
        <strain evidence="4 5">NPDC018013</strain>
    </source>
</reference>
<feature type="compositionally biased region" description="Basic and acidic residues" evidence="3">
    <location>
        <begin position="167"/>
        <end position="176"/>
    </location>
</feature>
<dbReference type="RefSeq" id="WP_397673494.1">
    <property type="nucleotide sequence ID" value="NZ_JBIRGH010000010.1"/>
</dbReference>
<dbReference type="Gene3D" id="2.70.40.10">
    <property type="match status" value="1"/>
</dbReference>
<dbReference type="Pfam" id="PF22769">
    <property type="entry name" value="DCD"/>
    <property type="match status" value="1"/>
</dbReference>
<evidence type="ECO:0000313" key="5">
    <source>
        <dbReference type="Proteomes" id="UP001610990"/>
    </source>
</evidence>
<keyword evidence="1" id="KW-0378">Hydrolase</keyword>
<evidence type="ECO:0000313" key="4">
    <source>
        <dbReference type="EMBL" id="MFH8586476.1"/>
    </source>
</evidence>
<protein>
    <submittedName>
        <fullName evidence="4">dCTP deaminase domain-containing protein</fullName>
    </submittedName>
</protein>
<comment type="caution">
    <text evidence="4">The sequence shown here is derived from an EMBL/GenBank/DDBJ whole genome shotgun (WGS) entry which is preliminary data.</text>
</comment>
<dbReference type="InterPro" id="IPR033704">
    <property type="entry name" value="dUTPase_trimeric"/>
</dbReference>
<dbReference type="EMBL" id="JBIRGH010000010">
    <property type="protein sequence ID" value="MFH8586476.1"/>
    <property type="molecule type" value="Genomic_DNA"/>
</dbReference>
<dbReference type="InterPro" id="IPR011962">
    <property type="entry name" value="dCTP_deaminase"/>
</dbReference>
<organism evidence="4 5">
    <name type="scientific">Streptomyces celluloflavus</name>
    <dbReference type="NCBI Taxonomy" id="58344"/>
    <lineage>
        <taxon>Bacteria</taxon>
        <taxon>Bacillati</taxon>
        <taxon>Actinomycetota</taxon>
        <taxon>Actinomycetes</taxon>
        <taxon>Kitasatosporales</taxon>
        <taxon>Streptomycetaceae</taxon>
        <taxon>Streptomyces</taxon>
    </lineage>
</organism>
<keyword evidence="5" id="KW-1185">Reference proteome</keyword>
<feature type="region of interest" description="Disordered" evidence="3">
    <location>
        <begin position="155"/>
        <end position="176"/>
    </location>
</feature>
<proteinExistence type="predicted"/>
<dbReference type="PANTHER" id="PTHR42680">
    <property type="entry name" value="DCTP DEAMINASE"/>
    <property type="match status" value="1"/>
</dbReference>
<dbReference type="InterPro" id="IPR036157">
    <property type="entry name" value="dUTPase-like_sf"/>
</dbReference>
<evidence type="ECO:0000256" key="1">
    <source>
        <dbReference type="ARBA" id="ARBA00022801"/>
    </source>
</evidence>
<keyword evidence="2" id="KW-0546">Nucleotide metabolism</keyword>
<dbReference type="Proteomes" id="UP001610990">
    <property type="component" value="Unassembled WGS sequence"/>
</dbReference>
<sequence>MILTGPEIARERKEGRLVLEPFDKEHIQPNSYNLTLGPTVALYTGEALDTHKANPYTTVTIPENGYVLQPDRIYLGSSVEILGSKHHVPIIRSRSGAARLGLFLHVTADLIDIGSIGQSTFQMHAVQPVRVHAGDRLAQVTFWRVQGEITLYNGKYQGSRGPQPSQIHRDVAEATR</sequence>
<dbReference type="SUPFAM" id="SSF51283">
    <property type="entry name" value="dUTPase-like"/>
    <property type="match status" value="1"/>
</dbReference>
<evidence type="ECO:0000256" key="3">
    <source>
        <dbReference type="SAM" id="MobiDB-lite"/>
    </source>
</evidence>
<dbReference type="CDD" id="cd07557">
    <property type="entry name" value="trimeric_dUTPase"/>
    <property type="match status" value="1"/>
</dbReference>
<accession>A0ABW7REI4</accession>
<name>A0ABW7REI4_9ACTN</name>
<evidence type="ECO:0000256" key="2">
    <source>
        <dbReference type="ARBA" id="ARBA00023080"/>
    </source>
</evidence>